<evidence type="ECO:0000256" key="1">
    <source>
        <dbReference type="ARBA" id="ARBA00004651"/>
    </source>
</evidence>
<dbReference type="Pfam" id="PF00482">
    <property type="entry name" value="T2SSF"/>
    <property type="match status" value="1"/>
</dbReference>
<proteinExistence type="predicted"/>
<accession>A0AA46TEV6</accession>
<dbReference type="PANTHER" id="PTHR35007">
    <property type="entry name" value="INTEGRAL MEMBRANE PROTEIN-RELATED"/>
    <property type="match status" value="1"/>
</dbReference>
<feature type="transmembrane region" description="Helical" evidence="6">
    <location>
        <begin position="251"/>
        <end position="271"/>
    </location>
</feature>
<keyword evidence="4 6" id="KW-1133">Transmembrane helix</keyword>
<evidence type="ECO:0000256" key="4">
    <source>
        <dbReference type="ARBA" id="ARBA00022989"/>
    </source>
</evidence>
<evidence type="ECO:0000256" key="6">
    <source>
        <dbReference type="SAM" id="Phobius"/>
    </source>
</evidence>
<sequence>MGVVIGLLFGLGLLLVWTAISDPEPEHQRRPRTPGLARLLRGAGVEGVTPVGVMLLCTACSVVVGFVILLVSQTWAVAVVFAAMAAYLPIAVLRARQARRRRERREVWPEVVDNLGSAVRAGLSLPEALVELGERGPVPLRDPFEKFALDYQASGRFNASLDLLKERLADPVGDRVVEGLRIARDVGGGDLGAMLRTLSSFLRDDLRTRGELESRQSWTVNGARLAVAAPWCILLLMSFQQDVVSRFSTGAGLVVLGVGASTCVVAYRLMIRLGRLPDERRTLA</sequence>
<keyword evidence="3 6" id="KW-0812">Transmembrane</keyword>
<feature type="transmembrane region" description="Helical" evidence="6">
    <location>
        <begin position="218"/>
        <end position="239"/>
    </location>
</feature>
<comment type="subcellular location">
    <subcellularLocation>
        <location evidence="1">Cell membrane</location>
        <topology evidence="1">Multi-pass membrane protein</topology>
    </subcellularLocation>
</comment>
<evidence type="ECO:0000313" key="8">
    <source>
        <dbReference type="EMBL" id="UYM04072.1"/>
    </source>
</evidence>
<dbReference type="Proteomes" id="UP001164390">
    <property type="component" value="Chromosome"/>
</dbReference>
<dbReference type="GO" id="GO:0005886">
    <property type="term" value="C:plasma membrane"/>
    <property type="evidence" value="ECO:0007669"/>
    <property type="project" value="UniProtKB-SubCell"/>
</dbReference>
<evidence type="ECO:0000259" key="7">
    <source>
        <dbReference type="Pfam" id="PF00482"/>
    </source>
</evidence>
<evidence type="ECO:0000256" key="2">
    <source>
        <dbReference type="ARBA" id="ARBA00022475"/>
    </source>
</evidence>
<evidence type="ECO:0000256" key="3">
    <source>
        <dbReference type="ARBA" id="ARBA00022692"/>
    </source>
</evidence>
<keyword evidence="9" id="KW-1185">Reference proteome</keyword>
<dbReference type="EMBL" id="CP094970">
    <property type="protein sequence ID" value="UYM04072.1"/>
    <property type="molecule type" value="Genomic_DNA"/>
</dbReference>
<protein>
    <submittedName>
        <fullName evidence="8">Type II secretion system F family protein</fullName>
    </submittedName>
</protein>
<dbReference type="AlphaFoldDB" id="A0AA46TEV6"/>
<keyword evidence="2" id="KW-1003">Cell membrane</keyword>
<dbReference type="RefSeq" id="WP_271632725.1">
    <property type="nucleotide sequence ID" value="NZ_CP094970.1"/>
</dbReference>
<evidence type="ECO:0000313" key="9">
    <source>
        <dbReference type="Proteomes" id="UP001164390"/>
    </source>
</evidence>
<reference evidence="8" key="1">
    <citation type="submission" date="2022-01" db="EMBL/GenBank/DDBJ databases">
        <title>Nocardioidaceae gen. sp. A5X3R13.</title>
        <authorList>
            <person name="Lopez Marin M.A."/>
            <person name="Uhlik O."/>
        </authorList>
    </citation>
    <scope>NUCLEOTIDE SEQUENCE</scope>
    <source>
        <strain evidence="8">A5X3R13</strain>
    </source>
</reference>
<name>A0AA46TEV6_9ACTN</name>
<evidence type="ECO:0000256" key="5">
    <source>
        <dbReference type="ARBA" id="ARBA00023136"/>
    </source>
</evidence>
<feature type="domain" description="Type II secretion system protein GspF" evidence="7">
    <location>
        <begin position="113"/>
        <end position="237"/>
    </location>
</feature>
<dbReference type="PANTHER" id="PTHR35007:SF2">
    <property type="entry name" value="PILUS ASSEMBLE PROTEIN"/>
    <property type="match status" value="1"/>
</dbReference>
<gene>
    <name evidence="8" type="ORF">L0C25_16175</name>
</gene>
<keyword evidence="5 6" id="KW-0472">Membrane</keyword>
<dbReference type="InterPro" id="IPR018076">
    <property type="entry name" value="T2SS_GspF_dom"/>
</dbReference>
<dbReference type="KEGG" id="sgrg:L0C25_16175"/>
<feature type="transmembrane region" description="Helical" evidence="6">
    <location>
        <begin position="75"/>
        <end position="95"/>
    </location>
</feature>
<organism evidence="8 9">
    <name type="scientific">Solicola gregarius</name>
    <dbReference type="NCBI Taxonomy" id="2908642"/>
    <lineage>
        <taxon>Bacteria</taxon>
        <taxon>Bacillati</taxon>
        <taxon>Actinomycetota</taxon>
        <taxon>Actinomycetes</taxon>
        <taxon>Propionibacteriales</taxon>
        <taxon>Nocardioidaceae</taxon>
        <taxon>Solicola</taxon>
    </lineage>
</organism>